<name>A0A6M3Y4F9_9ZZZZ</name>
<dbReference type="InterPro" id="IPR011032">
    <property type="entry name" value="GroES-like_sf"/>
</dbReference>
<dbReference type="GO" id="GO:0044183">
    <property type="term" value="F:protein folding chaperone"/>
    <property type="evidence" value="ECO:0007669"/>
    <property type="project" value="InterPro"/>
</dbReference>
<dbReference type="EMBL" id="MT145195">
    <property type="protein sequence ID" value="QJI05145.1"/>
    <property type="molecule type" value="Genomic_DNA"/>
</dbReference>
<sequence length="116" mass="12974">MDKLKDILRSFDLMGNSLILKDLDPEKKEKATESGIILTQAKSESIELHKAEVVKAGKGYINDKGLFIKNPIDEGAIVYYKSSSNYELEGIEFKGTEIGQVVAYKNKYQGNGQRND</sequence>
<keyword evidence="1" id="KW-0143">Chaperone</keyword>
<dbReference type="Pfam" id="PF00166">
    <property type="entry name" value="Cpn10"/>
    <property type="match status" value="1"/>
</dbReference>
<dbReference type="Gene3D" id="2.30.33.40">
    <property type="entry name" value="GroES chaperonin"/>
    <property type="match status" value="1"/>
</dbReference>
<protein>
    <submittedName>
        <fullName evidence="3">Putative chaperonin</fullName>
    </submittedName>
</protein>
<dbReference type="InterPro" id="IPR020818">
    <property type="entry name" value="Chaperonin_GroES"/>
</dbReference>
<organism evidence="3">
    <name type="scientific">viral metagenome</name>
    <dbReference type="NCBI Taxonomy" id="1070528"/>
    <lineage>
        <taxon>unclassified sequences</taxon>
        <taxon>metagenomes</taxon>
        <taxon>organismal metagenomes</taxon>
    </lineage>
</organism>
<dbReference type="EMBL" id="MT141538">
    <property type="protein sequence ID" value="QJA65430.1"/>
    <property type="molecule type" value="Genomic_DNA"/>
</dbReference>
<proteinExistence type="predicted"/>
<evidence type="ECO:0000313" key="3">
    <source>
        <dbReference type="EMBL" id="QJI05145.1"/>
    </source>
</evidence>
<accession>A0A6M3Y4F9</accession>
<evidence type="ECO:0000256" key="1">
    <source>
        <dbReference type="ARBA" id="ARBA00023186"/>
    </source>
</evidence>
<dbReference type="GO" id="GO:0005524">
    <property type="term" value="F:ATP binding"/>
    <property type="evidence" value="ECO:0007669"/>
    <property type="project" value="InterPro"/>
</dbReference>
<dbReference type="SUPFAM" id="SSF50129">
    <property type="entry name" value="GroES-like"/>
    <property type="match status" value="1"/>
</dbReference>
<evidence type="ECO:0000313" key="2">
    <source>
        <dbReference type="EMBL" id="QJA65430.1"/>
    </source>
</evidence>
<dbReference type="InterPro" id="IPR037124">
    <property type="entry name" value="Chaperonin_GroES_sf"/>
</dbReference>
<gene>
    <name evidence="3" type="ORF">MM415A00136_0027</name>
    <name evidence="2" type="ORF">MM415B00397_0042</name>
</gene>
<dbReference type="AlphaFoldDB" id="A0A6M3Y4F9"/>
<reference evidence="3" key="1">
    <citation type="submission" date="2020-03" db="EMBL/GenBank/DDBJ databases">
        <title>The deep terrestrial virosphere.</title>
        <authorList>
            <person name="Holmfeldt K."/>
            <person name="Nilsson E."/>
            <person name="Simone D."/>
            <person name="Lopez-Fernandez M."/>
            <person name="Wu X."/>
            <person name="de Brujin I."/>
            <person name="Lundin D."/>
            <person name="Andersson A."/>
            <person name="Bertilsson S."/>
            <person name="Dopson M."/>
        </authorList>
    </citation>
    <scope>NUCLEOTIDE SEQUENCE</scope>
    <source>
        <strain evidence="3">MM415A00136</strain>
        <strain evidence="2">MM415B00397</strain>
    </source>
</reference>
<dbReference type="CDD" id="cd00320">
    <property type="entry name" value="cpn10"/>
    <property type="match status" value="1"/>
</dbReference>